<gene>
    <name evidence="1" type="ORF">CPT75_17380</name>
</gene>
<dbReference type="RefSeq" id="WP_110073833.1">
    <property type="nucleotide sequence ID" value="NZ_CM009896.1"/>
</dbReference>
<dbReference type="Proteomes" id="UP000245488">
    <property type="component" value="Chromosome"/>
</dbReference>
<protein>
    <submittedName>
        <fullName evidence="1">Uncharacterized protein</fullName>
    </submittedName>
</protein>
<evidence type="ECO:0000313" key="2">
    <source>
        <dbReference type="Proteomes" id="UP000245488"/>
    </source>
</evidence>
<proteinExistence type="predicted"/>
<organism evidence="1 2">
    <name type="scientific">Butyrivibrio fibrisolvens</name>
    <dbReference type="NCBI Taxonomy" id="831"/>
    <lineage>
        <taxon>Bacteria</taxon>
        <taxon>Bacillati</taxon>
        <taxon>Bacillota</taxon>
        <taxon>Clostridia</taxon>
        <taxon>Lachnospirales</taxon>
        <taxon>Lachnospiraceae</taxon>
        <taxon>Butyrivibrio</taxon>
    </lineage>
</organism>
<comment type="caution">
    <text evidence="1">The sequence shown here is derived from an EMBL/GenBank/DDBJ whole genome shotgun (WGS) entry which is preliminary data.</text>
</comment>
<accession>A0A317G7L8</accession>
<sequence length="150" mass="16809">MGKYYIDDVKCGLEKGGMACGPGFGIVVASVKVSDGSKSFWLTNAEVEGLPSFYMSDEDIYDRLINISADDDFIDYLDQCFIDSFEGIKLREYDEMMESIKKNEGNPAVSLIRYIVLLTRCEMEEVDKVVALVKGKFVDEVEIPASDVEK</sequence>
<dbReference type="AlphaFoldDB" id="A0A317G7L8"/>
<name>A0A317G7L8_BUTFI</name>
<reference evidence="1 2" key="1">
    <citation type="submission" date="2017-09" db="EMBL/GenBank/DDBJ databases">
        <title>High-quality draft genome sequence of Butyrivibrio fibrisolvens INBov1, isolated from cow rumen.</title>
        <authorList>
            <person name="Rodriguez Hernaez J."/>
            <person name="Rivarola M."/>
            <person name="Paniego N."/>
            <person name="Cravero S."/>
            <person name="Ceron Cucchi M."/>
            <person name="Martinez M.C."/>
        </authorList>
    </citation>
    <scope>NUCLEOTIDE SEQUENCE [LARGE SCALE GENOMIC DNA]</scope>
    <source>
        <strain evidence="1 2">INBov1</strain>
    </source>
</reference>
<dbReference type="EMBL" id="NXNG01000001">
    <property type="protein sequence ID" value="PWT28753.1"/>
    <property type="molecule type" value="Genomic_DNA"/>
</dbReference>
<keyword evidence="2" id="KW-1185">Reference proteome</keyword>
<evidence type="ECO:0000313" key="1">
    <source>
        <dbReference type="EMBL" id="PWT28753.1"/>
    </source>
</evidence>